<dbReference type="Pfam" id="PF15915">
    <property type="entry name" value="BAT"/>
    <property type="match status" value="1"/>
</dbReference>
<keyword evidence="5" id="KW-0614">Plasmid</keyword>
<dbReference type="InterPro" id="IPR036388">
    <property type="entry name" value="WH-like_DNA-bd_sf"/>
</dbReference>
<dbReference type="PANTHER" id="PTHR34236">
    <property type="entry name" value="DIMETHYL SULFOXIDE REDUCTASE TRANSCRIPTIONAL ACTIVATOR"/>
    <property type="match status" value="1"/>
</dbReference>
<dbReference type="Gene3D" id="1.10.10.10">
    <property type="entry name" value="Winged helix-like DNA-binding domain superfamily/Winged helix DNA-binding domain"/>
    <property type="match status" value="1"/>
</dbReference>
<dbReference type="OrthoDB" id="156233at2157"/>
<evidence type="ECO:0000313" key="7">
    <source>
        <dbReference type="EMBL" id="QCQ77032.1"/>
    </source>
</evidence>
<feature type="domain" description="HTH bat-type" evidence="3">
    <location>
        <begin position="168"/>
        <end position="217"/>
    </location>
</feature>
<dbReference type="Proteomes" id="UP000006469">
    <property type="component" value="Plasmid pHM500"/>
</dbReference>
<gene>
    <name evidence="5" type="ordered locus">HFX_6140</name>
    <name evidence="6" type="ORF">BM92_17230</name>
    <name evidence="7" type="ORF">E6P09_17140</name>
</gene>
<reference evidence="5 8" key="2">
    <citation type="journal article" date="2012" name="J. Bacteriol.">
        <title>Complete genome sequence of the metabolically versatile halophilic archaeon Haloferax mediterranei, a poly(3-hydroxybutyrate-co-3-hydroxyvalerate) producer.</title>
        <authorList>
            <person name="Han J."/>
            <person name="Zhang F."/>
            <person name="Hou J."/>
            <person name="Liu X."/>
            <person name="Li M."/>
            <person name="Liu H."/>
            <person name="Cai L."/>
            <person name="Zhang B."/>
            <person name="Chen Y."/>
            <person name="Zhou J."/>
            <person name="Hu S."/>
            <person name="Xiang H."/>
        </authorList>
    </citation>
    <scope>NUCLEOTIDE SEQUENCE [LARGE SCALE GENOMIC DNA]</scope>
    <source>
        <strain evidence="8">ATCC 33500 / DSM 1411 / JCM 8866 / NBRC 14739 / NCIMB 2177 / R-4</strain>
        <strain evidence="5">CGMCC 1.2087</strain>
        <plasmid evidence="8">pHM500</plasmid>
    </source>
</reference>
<dbReference type="EMBL" id="CP007554">
    <property type="protein sequence ID" value="AHZ24637.1"/>
    <property type="molecule type" value="Genomic_DNA"/>
</dbReference>
<evidence type="ECO:0000313" key="9">
    <source>
        <dbReference type="Proteomes" id="UP000027075"/>
    </source>
</evidence>
<keyword evidence="1" id="KW-0805">Transcription regulation</keyword>
<geneLocation type="plasmid" evidence="7 10">
    <name>pHME505</name>
</geneLocation>
<organism evidence="5 8">
    <name type="scientific">Haloferax mediterranei (strain ATCC 33500 / DSM 1411 / JCM 8866 / NBRC 14739 / NCIMB 2177 / R-4)</name>
    <name type="common">Halobacterium mediterranei</name>
    <dbReference type="NCBI Taxonomy" id="523841"/>
    <lineage>
        <taxon>Archaea</taxon>
        <taxon>Methanobacteriati</taxon>
        <taxon>Methanobacteriota</taxon>
        <taxon>Stenosarchaea group</taxon>
        <taxon>Halobacteria</taxon>
        <taxon>Halobacteriales</taxon>
        <taxon>Haloferacaceae</taxon>
        <taxon>Haloferax</taxon>
    </lineage>
</organism>
<dbReference type="InterPro" id="IPR013324">
    <property type="entry name" value="RNA_pol_sigma_r3/r4-like"/>
</dbReference>
<dbReference type="GO" id="GO:0003677">
    <property type="term" value="F:DNA binding"/>
    <property type="evidence" value="ECO:0007669"/>
    <property type="project" value="UniProtKB-KW"/>
</dbReference>
<geneLocation type="plasmid" evidence="5 8">
    <name>pHM500</name>
</geneLocation>
<evidence type="ECO:0000313" key="10">
    <source>
        <dbReference type="Proteomes" id="UP000299011"/>
    </source>
</evidence>
<reference evidence="5" key="4">
    <citation type="submission" date="2014-05" db="EMBL/GenBank/DDBJ databases">
        <authorList>
            <person name="Wang L."/>
            <person name="Yang H."/>
            <person name="Xiang H."/>
        </authorList>
    </citation>
    <scope>NUCLEOTIDE SEQUENCE</scope>
    <source>
        <strain evidence="5">CGMCC 1.2087</strain>
        <plasmid evidence="5">pHM500</plasmid>
    </source>
</reference>
<dbReference type="InterPro" id="IPR007050">
    <property type="entry name" value="HTH_bacterioopsin"/>
</dbReference>
<dbReference type="RefSeq" id="WP_014732766.1">
    <property type="nucleotide sequence ID" value="NC_017944.1"/>
</dbReference>
<dbReference type="GeneID" id="40158179"/>
<dbReference type="Pfam" id="PF04967">
    <property type="entry name" value="HTH_10"/>
    <property type="match status" value="1"/>
</dbReference>
<dbReference type="AlphaFoldDB" id="I3RAK4"/>
<dbReference type="EMBL" id="CP001871">
    <property type="protein sequence ID" value="AFK21264.1"/>
    <property type="molecule type" value="Genomic_DNA"/>
</dbReference>
<dbReference type="SUPFAM" id="SSF88659">
    <property type="entry name" value="Sigma3 and sigma4 domains of RNA polymerase sigma factors"/>
    <property type="match status" value="1"/>
</dbReference>
<evidence type="ECO:0000256" key="2">
    <source>
        <dbReference type="ARBA" id="ARBA00023163"/>
    </source>
</evidence>
<dbReference type="InterPro" id="IPR031803">
    <property type="entry name" value="BAT_GAF/HTH-assoc"/>
</dbReference>
<evidence type="ECO:0000259" key="4">
    <source>
        <dbReference type="Pfam" id="PF15915"/>
    </source>
</evidence>
<reference evidence="6 9" key="3">
    <citation type="submission" date="2014-04" db="EMBL/GenBank/DDBJ databases">
        <title>Transcriptional profiles of Haloferax mediterranei on the basis of nitrogen availability.</title>
        <authorList>
            <person name="Bautista V."/>
        </authorList>
    </citation>
    <scope>NUCLEOTIDE SEQUENCE [LARGE SCALE GENOMIC DNA]</scope>
    <source>
        <strain evidence="6">ATCC 33500</strain>
        <strain evidence="9">ATCC 33500 / DSM 1411 / JCM 8866 / NBRC 14739 / NCIMB 2177 / R-4</strain>
        <plasmid evidence="6">HMPLAS1</plasmid>
        <plasmid evidence="9">Plasmid HMPLAS1</plasmid>
    </source>
</reference>
<dbReference type="KEGG" id="hme:HFX_6140"/>
<reference evidence="5" key="1">
    <citation type="journal article" date="2012" name="Appl. Environ. Microbiol.">
        <title>Identification of the haloarchaeal phasin (PhaP) that functions in polyhydroxyalkanoate accumulation and granule formation in Haloferax mediterranei.</title>
        <authorList>
            <person name="Cai S."/>
            <person name="Cai L."/>
            <person name="Liu H."/>
            <person name="Liu X."/>
            <person name="Han J."/>
            <person name="Zhou J."/>
            <person name="Xiang H."/>
        </authorList>
    </citation>
    <scope>NUCLEOTIDE SEQUENCE</scope>
    <source>
        <strain evidence="5">CGMCC 1.2087</strain>
    </source>
</reference>
<evidence type="ECO:0000313" key="5">
    <source>
        <dbReference type="EMBL" id="AFK21264.1"/>
    </source>
</evidence>
<evidence type="ECO:0000259" key="3">
    <source>
        <dbReference type="Pfam" id="PF04967"/>
    </source>
</evidence>
<keyword evidence="6" id="KW-0238">DNA-binding</keyword>
<protein>
    <submittedName>
        <fullName evidence="5">DNA binding domain-containing protein</fullName>
    </submittedName>
    <submittedName>
        <fullName evidence="6">DNA-binding protein</fullName>
    </submittedName>
    <submittedName>
        <fullName evidence="7">MarR family transcriptional regulator</fullName>
    </submittedName>
</protein>
<reference evidence="7 10" key="5">
    <citation type="submission" date="2019-04" db="EMBL/GenBank/DDBJ databases">
        <title>Methylomes of two halophilic Archaea, Haloarcula marismortui and Haloferax mediterranei.</title>
        <authorList>
            <person name="DasSarma S."/>
            <person name="DasSarma P."/>
            <person name="DasSarma S."/>
            <person name="Fomenkov A."/>
            <person name="Vincze T."/>
            <person name="Anton B.P."/>
            <person name="Roberts R.J."/>
        </authorList>
    </citation>
    <scope>NUCLEOTIDE SEQUENCE [LARGE SCALE GENOMIC DNA]</scope>
    <source>
        <strain evidence="7">ATCC 33500</strain>
        <strain evidence="10">ATCC 33500 / DSM 1411 / JCM 8866 / NBRC 14739 / NCIMB 2177 / R-4</strain>
        <plasmid evidence="7 10">pHME505</plasmid>
    </source>
</reference>
<feature type="domain" description="Bacterioopsin transcriptional activator GAF and HTH associated" evidence="4">
    <location>
        <begin position="13"/>
        <end position="140"/>
    </location>
</feature>
<keyword evidence="2" id="KW-0804">Transcription</keyword>
<dbReference type="EMBL" id="CP039140">
    <property type="protein sequence ID" value="QCQ77032.1"/>
    <property type="molecule type" value="Genomic_DNA"/>
</dbReference>
<dbReference type="HOGENOM" id="CLU_076274_0_0_2"/>
<evidence type="ECO:0000313" key="6">
    <source>
        <dbReference type="EMBL" id="AHZ24637.1"/>
    </source>
</evidence>
<evidence type="ECO:0000256" key="1">
    <source>
        <dbReference type="ARBA" id="ARBA00023015"/>
    </source>
</evidence>
<evidence type="ECO:0000313" key="8">
    <source>
        <dbReference type="Proteomes" id="UP000006469"/>
    </source>
</evidence>
<sequence>MNVRHEVDSRPIYLEICLDDPQLVLSSFTTNRSEVLEIEFQPTEEQGWDCAFVIVEDGDRESLVAAFESDPTVAEVEFLGDIGDNHRFRVRFADGVSLVPPSTTEMGVQVLSIRYKRNSWFIQLHLPVHSALHRVQSYYHDHDITFRVKRLHIARDTDVGAETMLLPSQHEVLLVAYRNGYFDVPRKASQRELADRLGISKSGVSQRIRRAVSRLIETTLSP</sequence>
<dbReference type="Proteomes" id="UP000027075">
    <property type="component" value="Plasmid HMPLAS1"/>
</dbReference>
<accession>I3RAK4</accession>
<name>I3RAK4_HALMT</name>
<proteinExistence type="predicted"/>
<dbReference type="PANTHER" id="PTHR34236:SF1">
    <property type="entry name" value="DIMETHYL SULFOXIDE REDUCTASE TRANSCRIPTIONAL ACTIVATOR"/>
    <property type="match status" value="1"/>
</dbReference>
<geneLocation type="plasmid" evidence="6 9">
    <name>HMPLAS1</name>
</geneLocation>
<dbReference type="Proteomes" id="UP000299011">
    <property type="component" value="Plasmid pHME505"/>
</dbReference>